<dbReference type="InterPro" id="IPR008254">
    <property type="entry name" value="Flavodoxin/NO_synth"/>
</dbReference>
<feature type="compositionally biased region" description="Acidic residues" evidence="1">
    <location>
        <begin position="38"/>
        <end position="59"/>
    </location>
</feature>
<dbReference type="EMBL" id="AGXV01000051">
    <property type="protein sequence ID" value="EIY56497.1"/>
    <property type="molecule type" value="Genomic_DNA"/>
</dbReference>
<sequence length="244" mass="26912">MKKLLFIPLLFLSLATMAACSPDDDPMPPTEQPSTPEEPGDEGNPDDSENPTNPDEPDEPNTPSGNGNMLVVYFSAEGHTKAVAERIVELTDADIHRIEAAEPYAANPYDDSDRIQREAYNDLRPGVANLLDEETIAKYDTILVGSPCWWHQPAMVVCTFLEAYDLKDKVIIPFFTYGATTYLNESMQKIYKVTPGSKHIPETLPEDLDANDITTPGRPDDAGIDMPGSTNGTEGWLRRIGIIE</sequence>
<dbReference type="GO" id="GO:0010181">
    <property type="term" value="F:FMN binding"/>
    <property type="evidence" value="ECO:0007669"/>
    <property type="project" value="InterPro"/>
</dbReference>
<organism evidence="4 5">
    <name type="scientific">Bacteroides salyersiae CL02T12C01</name>
    <dbReference type="NCBI Taxonomy" id="997887"/>
    <lineage>
        <taxon>Bacteria</taxon>
        <taxon>Pseudomonadati</taxon>
        <taxon>Bacteroidota</taxon>
        <taxon>Bacteroidia</taxon>
        <taxon>Bacteroidales</taxon>
        <taxon>Bacteroidaceae</taxon>
        <taxon>Bacteroides</taxon>
    </lineage>
</organism>
<dbReference type="InterPro" id="IPR029039">
    <property type="entry name" value="Flavoprotein-like_sf"/>
</dbReference>
<evidence type="ECO:0000313" key="5">
    <source>
        <dbReference type="Proteomes" id="UP000005150"/>
    </source>
</evidence>
<dbReference type="HOGENOM" id="CLU_068890_0_1_10"/>
<proteinExistence type="predicted"/>
<evidence type="ECO:0000313" key="4">
    <source>
        <dbReference type="EMBL" id="EIY56497.1"/>
    </source>
</evidence>
<feature type="chain" id="PRO_5003716901" description="Flavodoxin-like domain-containing protein" evidence="2">
    <location>
        <begin position="19"/>
        <end position="244"/>
    </location>
</feature>
<name>I8Y2D4_9BACE</name>
<evidence type="ECO:0000256" key="2">
    <source>
        <dbReference type="SAM" id="SignalP"/>
    </source>
</evidence>
<dbReference type="Gene3D" id="3.40.50.360">
    <property type="match status" value="1"/>
</dbReference>
<dbReference type="PANTHER" id="PTHR39201:SF1">
    <property type="entry name" value="FLAVODOXIN-LIKE DOMAIN-CONTAINING PROTEIN"/>
    <property type="match status" value="1"/>
</dbReference>
<dbReference type="SUPFAM" id="SSF52218">
    <property type="entry name" value="Flavoproteins"/>
    <property type="match status" value="1"/>
</dbReference>
<evidence type="ECO:0000259" key="3">
    <source>
        <dbReference type="Pfam" id="PF12682"/>
    </source>
</evidence>
<keyword evidence="2" id="KW-0732">Signal</keyword>
<dbReference type="AlphaFoldDB" id="I8Y2D4"/>
<feature type="signal peptide" evidence="2">
    <location>
        <begin position="1"/>
        <end position="18"/>
    </location>
</feature>
<comment type="caution">
    <text evidence="4">The sequence shown here is derived from an EMBL/GenBank/DDBJ whole genome shotgun (WGS) entry which is preliminary data.</text>
</comment>
<dbReference type="RefSeq" id="WP_007482230.1">
    <property type="nucleotide sequence ID" value="NZ_JH724310.1"/>
</dbReference>
<dbReference type="OrthoDB" id="9806505at2"/>
<accession>I8Y2D4</accession>
<gene>
    <name evidence="4" type="ORF">HMPREF1071_04260</name>
</gene>
<feature type="region of interest" description="Disordered" evidence="1">
    <location>
        <begin position="19"/>
        <end position="69"/>
    </location>
</feature>
<feature type="region of interest" description="Disordered" evidence="1">
    <location>
        <begin position="201"/>
        <end position="229"/>
    </location>
</feature>
<keyword evidence="5" id="KW-1185">Reference proteome</keyword>
<dbReference type="Proteomes" id="UP000005150">
    <property type="component" value="Unassembled WGS sequence"/>
</dbReference>
<protein>
    <recommendedName>
        <fullName evidence="3">Flavodoxin-like domain-containing protein</fullName>
    </recommendedName>
</protein>
<evidence type="ECO:0000256" key="1">
    <source>
        <dbReference type="SAM" id="MobiDB-lite"/>
    </source>
</evidence>
<dbReference type="Pfam" id="PF12682">
    <property type="entry name" value="Flavodoxin_4"/>
    <property type="match status" value="1"/>
</dbReference>
<dbReference type="PANTHER" id="PTHR39201">
    <property type="entry name" value="EXPORTED PROTEIN-RELATED"/>
    <property type="match status" value="1"/>
</dbReference>
<dbReference type="PROSITE" id="PS51257">
    <property type="entry name" value="PROKAR_LIPOPROTEIN"/>
    <property type="match status" value="1"/>
</dbReference>
<dbReference type="PATRIC" id="fig|997887.3.peg.4445"/>
<reference evidence="4 5" key="1">
    <citation type="submission" date="2012-02" db="EMBL/GenBank/DDBJ databases">
        <title>The Genome Sequence of Bacteroides salyersiae CL02T12C01.</title>
        <authorList>
            <consortium name="The Broad Institute Genome Sequencing Platform"/>
            <person name="Earl A."/>
            <person name="Ward D."/>
            <person name="Feldgarden M."/>
            <person name="Gevers D."/>
            <person name="Zitomersky N.L."/>
            <person name="Coyne M.J."/>
            <person name="Comstock L.E."/>
            <person name="Young S.K."/>
            <person name="Zeng Q."/>
            <person name="Gargeya S."/>
            <person name="Fitzgerald M."/>
            <person name="Haas B."/>
            <person name="Abouelleil A."/>
            <person name="Alvarado L."/>
            <person name="Arachchi H.M."/>
            <person name="Berlin A."/>
            <person name="Chapman S.B."/>
            <person name="Gearin G."/>
            <person name="Goldberg J."/>
            <person name="Griggs A."/>
            <person name="Gujja S."/>
            <person name="Hansen M."/>
            <person name="Heiman D."/>
            <person name="Howarth C."/>
            <person name="Larimer J."/>
            <person name="Lui A."/>
            <person name="MacDonald P.J.P."/>
            <person name="McCowen C."/>
            <person name="Montmayeur A."/>
            <person name="Murphy C."/>
            <person name="Neiman D."/>
            <person name="Pearson M."/>
            <person name="Priest M."/>
            <person name="Roberts A."/>
            <person name="Saif S."/>
            <person name="Shea T."/>
            <person name="Sisk P."/>
            <person name="Stolte C."/>
            <person name="Sykes S."/>
            <person name="Wortman J."/>
            <person name="Nusbaum C."/>
            <person name="Birren B."/>
        </authorList>
    </citation>
    <scope>NUCLEOTIDE SEQUENCE [LARGE SCALE GENOMIC DNA]</scope>
    <source>
        <strain evidence="4 5">CL02T12C01</strain>
    </source>
</reference>
<feature type="domain" description="Flavodoxin-like" evidence="3">
    <location>
        <begin position="69"/>
        <end position="199"/>
    </location>
</feature>